<dbReference type="Pfam" id="PF05746">
    <property type="entry name" value="DALR_1"/>
    <property type="match status" value="1"/>
</dbReference>
<evidence type="ECO:0000256" key="5">
    <source>
        <dbReference type="ARBA" id="ARBA00033033"/>
    </source>
</evidence>
<evidence type="ECO:0000256" key="2">
    <source>
        <dbReference type="ARBA" id="ARBA00022741"/>
    </source>
</evidence>
<evidence type="ECO:0000313" key="8">
    <source>
        <dbReference type="EMBL" id="MZR30860.1"/>
    </source>
</evidence>
<dbReference type="InterPro" id="IPR009080">
    <property type="entry name" value="tRNAsynth_Ia_anticodon-bd"/>
</dbReference>
<dbReference type="GO" id="GO:0005737">
    <property type="term" value="C:cytoplasm"/>
    <property type="evidence" value="ECO:0007669"/>
    <property type="project" value="InterPro"/>
</dbReference>
<dbReference type="RefSeq" id="WP_161315403.1">
    <property type="nucleotide sequence ID" value="NZ_WTUW01000002.1"/>
</dbReference>
<dbReference type="GO" id="GO:0004814">
    <property type="term" value="F:arginine-tRNA ligase activity"/>
    <property type="evidence" value="ECO:0007669"/>
    <property type="project" value="InterPro"/>
</dbReference>
<evidence type="ECO:0000256" key="3">
    <source>
        <dbReference type="ARBA" id="ARBA00022840"/>
    </source>
</evidence>
<keyword evidence="9" id="KW-1185">Reference proteome</keyword>
<dbReference type="SMART" id="SM01016">
    <property type="entry name" value="Arg_tRNA_synt_N"/>
    <property type="match status" value="1"/>
</dbReference>
<accession>A0A6L8W905</accession>
<dbReference type="InterPro" id="IPR008909">
    <property type="entry name" value="DALR_anticod-bd"/>
</dbReference>
<dbReference type="Proteomes" id="UP000476030">
    <property type="component" value="Unassembled WGS sequence"/>
</dbReference>
<evidence type="ECO:0000259" key="6">
    <source>
        <dbReference type="SMART" id="SM00836"/>
    </source>
</evidence>
<name>A0A6L8W905_9PROT</name>
<organism evidence="8 9">
    <name type="scientific">Sneathiella litorea</name>
    <dbReference type="NCBI Taxonomy" id="2606216"/>
    <lineage>
        <taxon>Bacteria</taxon>
        <taxon>Pseudomonadati</taxon>
        <taxon>Pseudomonadota</taxon>
        <taxon>Alphaproteobacteria</taxon>
        <taxon>Sneathiellales</taxon>
        <taxon>Sneathiellaceae</taxon>
        <taxon>Sneathiella</taxon>
    </lineage>
</organism>
<dbReference type="SUPFAM" id="SSF47323">
    <property type="entry name" value="Anticodon-binding domain of a subclass of class I aminoacyl-tRNA synthetases"/>
    <property type="match status" value="1"/>
</dbReference>
<keyword evidence="1" id="KW-0436">Ligase</keyword>
<dbReference type="InterPro" id="IPR005148">
    <property type="entry name" value="Arg-tRNA-synth_N"/>
</dbReference>
<protein>
    <recommendedName>
        <fullName evidence="5">Arginyl-tRNA synthetase</fullName>
    </recommendedName>
</protein>
<dbReference type="EMBL" id="WTUW01000002">
    <property type="protein sequence ID" value="MZR30860.1"/>
    <property type="molecule type" value="Genomic_DNA"/>
</dbReference>
<feature type="domain" description="Arginyl tRNA synthetase N-terminal" evidence="7">
    <location>
        <begin position="7"/>
        <end position="96"/>
    </location>
</feature>
<dbReference type="SMART" id="SM00836">
    <property type="entry name" value="DALR_1"/>
    <property type="match status" value="1"/>
</dbReference>
<gene>
    <name evidence="8" type="ORF">GQE98_09460</name>
</gene>
<dbReference type="Pfam" id="PF03485">
    <property type="entry name" value="Arg_tRNA_synt_N"/>
    <property type="match status" value="1"/>
</dbReference>
<dbReference type="Gene3D" id="3.30.1360.70">
    <property type="entry name" value="Arginyl tRNA synthetase N-terminal domain"/>
    <property type="match status" value="1"/>
</dbReference>
<proteinExistence type="predicted"/>
<sequence>MSISYITHARRALDAALEGIGLPDRQAQEAVRQEIILRPPRERSWGDLSTNSSIILKSNKNIDSKEASDSLAFAFKKLEGIADVRLEKNGYINLIYNNKYWLKNILLVKGEGAEFGTEGMAVEKIDGPVPAEVNDLFSYRQKMNAEILGRIATLIGAEWDRGVQPEREATGFPLPSAIARCTEAKLKFALIANPPGFIDAFSPILAIDKSYDNPVFAIPYARLMLARFMTAMEEAKSELGEGVDMSVLKLPEEVALARRMNDWPLALERTVLKRDCFYLASFLQELSLLFFKLVERVHPISSGYLTTRAERSARHVLLVALETIIIGGVTLLGVDSVKEYG</sequence>
<evidence type="ECO:0000313" key="9">
    <source>
        <dbReference type="Proteomes" id="UP000476030"/>
    </source>
</evidence>
<comment type="caution">
    <text evidence="8">The sequence shown here is derived from an EMBL/GenBank/DDBJ whole genome shotgun (WGS) entry which is preliminary data.</text>
</comment>
<evidence type="ECO:0000259" key="7">
    <source>
        <dbReference type="SMART" id="SM01016"/>
    </source>
</evidence>
<keyword evidence="2" id="KW-0547">Nucleotide-binding</keyword>
<evidence type="ECO:0000256" key="4">
    <source>
        <dbReference type="ARBA" id="ARBA00023146"/>
    </source>
</evidence>
<keyword evidence="3" id="KW-0067">ATP-binding</keyword>
<dbReference type="InterPro" id="IPR036695">
    <property type="entry name" value="Arg-tRNA-synth_N_sf"/>
</dbReference>
<evidence type="ECO:0000256" key="1">
    <source>
        <dbReference type="ARBA" id="ARBA00022598"/>
    </source>
</evidence>
<dbReference type="AlphaFoldDB" id="A0A6L8W905"/>
<dbReference type="SUPFAM" id="SSF55190">
    <property type="entry name" value="Arginyl-tRNA synthetase (ArgRS), N-terminal 'additional' domain"/>
    <property type="match status" value="1"/>
</dbReference>
<feature type="domain" description="DALR anticodon binding" evidence="6">
    <location>
        <begin position="223"/>
        <end position="340"/>
    </location>
</feature>
<dbReference type="GO" id="GO:0006420">
    <property type="term" value="P:arginyl-tRNA aminoacylation"/>
    <property type="evidence" value="ECO:0007669"/>
    <property type="project" value="InterPro"/>
</dbReference>
<keyword evidence="4" id="KW-0030">Aminoacyl-tRNA synthetase</keyword>
<dbReference type="GO" id="GO:0005524">
    <property type="term" value="F:ATP binding"/>
    <property type="evidence" value="ECO:0007669"/>
    <property type="project" value="UniProtKB-KW"/>
</dbReference>
<dbReference type="Gene3D" id="1.10.730.10">
    <property type="entry name" value="Isoleucyl-tRNA Synthetase, Domain 1"/>
    <property type="match status" value="1"/>
</dbReference>
<reference evidence="8 9" key="1">
    <citation type="submission" date="2019-12" db="EMBL/GenBank/DDBJ databases">
        <title>Snethiella sp. nov. sp. isolated from sea sand.</title>
        <authorList>
            <person name="Kim J."/>
            <person name="Jeong S.E."/>
            <person name="Jung H.S."/>
            <person name="Jeon C.O."/>
        </authorList>
    </citation>
    <scope>NUCLEOTIDE SEQUENCE [LARGE SCALE GENOMIC DNA]</scope>
    <source>
        <strain evidence="8 9">DP05</strain>
    </source>
</reference>